<protein>
    <submittedName>
        <fullName evidence="2">Uncharacterized protein</fullName>
    </submittedName>
</protein>
<reference evidence="2 3" key="1">
    <citation type="submission" date="2014-02" db="EMBL/GenBank/DDBJ databases">
        <title>The small core and large imbalanced accessory genome model reveals a collaborative survival strategy of Sorangium cellulosum strains in nature.</title>
        <authorList>
            <person name="Han K."/>
            <person name="Peng R."/>
            <person name="Blom J."/>
            <person name="Li Y.-Z."/>
        </authorList>
    </citation>
    <scope>NUCLEOTIDE SEQUENCE [LARGE SCALE GENOMIC DNA]</scope>
    <source>
        <strain evidence="2 3">So0157-25</strain>
    </source>
</reference>
<evidence type="ECO:0000313" key="3">
    <source>
        <dbReference type="Proteomes" id="UP000075420"/>
    </source>
</evidence>
<feature type="region of interest" description="Disordered" evidence="1">
    <location>
        <begin position="109"/>
        <end position="131"/>
    </location>
</feature>
<comment type="caution">
    <text evidence="2">The sequence shown here is derived from an EMBL/GenBank/DDBJ whole genome shotgun (WGS) entry which is preliminary data.</text>
</comment>
<proteinExistence type="predicted"/>
<sequence length="244" mass="27169">MGISIAYSGKLRDPALVPELVRDLADKAESAGWLHKTMKELVDEKRVTCSGLEGITLYPHRECEPVHFHFDEEGTFTNHYYHALLSNTEMADMMRQALAESAALTRKIARSSERSHTEPGRGGAPRITVPELPEAPGAEFFKQGSRYNWTKTQFAGPKVHVAVCAILRYVKERYAPDLEVKDDSGYFETGDYAKLEAELAYIERLASLTTDAIQAAATSKGPMTLDALVNRINEELAEAKNKLH</sequence>
<dbReference type="EMBL" id="JELY01001302">
    <property type="protein sequence ID" value="KYF56261.1"/>
    <property type="molecule type" value="Genomic_DNA"/>
</dbReference>
<name>A0A150PKP3_SORCE</name>
<dbReference type="AlphaFoldDB" id="A0A150PKP3"/>
<dbReference type="Proteomes" id="UP000075420">
    <property type="component" value="Unassembled WGS sequence"/>
</dbReference>
<accession>A0A150PKP3</accession>
<gene>
    <name evidence="2" type="ORF">BE08_36000</name>
</gene>
<organism evidence="2 3">
    <name type="scientific">Sorangium cellulosum</name>
    <name type="common">Polyangium cellulosum</name>
    <dbReference type="NCBI Taxonomy" id="56"/>
    <lineage>
        <taxon>Bacteria</taxon>
        <taxon>Pseudomonadati</taxon>
        <taxon>Myxococcota</taxon>
        <taxon>Polyangia</taxon>
        <taxon>Polyangiales</taxon>
        <taxon>Polyangiaceae</taxon>
        <taxon>Sorangium</taxon>
    </lineage>
</organism>
<evidence type="ECO:0000313" key="2">
    <source>
        <dbReference type="EMBL" id="KYF56261.1"/>
    </source>
</evidence>
<evidence type="ECO:0000256" key="1">
    <source>
        <dbReference type="SAM" id="MobiDB-lite"/>
    </source>
</evidence>
<feature type="compositionally biased region" description="Basic and acidic residues" evidence="1">
    <location>
        <begin position="110"/>
        <end position="119"/>
    </location>
</feature>